<feature type="non-terminal residue" evidence="2">
    <location>
        <position position="181"/>
    </location>
</feature>
<dbReference type="Proteomes" id="UP000230750">
    <property type="component" value="Unassembled WGS sequence"/>
</dbReference>
<reference evidence="2 3" key="1">
    <citation type="journal article" date="2017" name="PLoS Biol.">
        <title>The sea cucumber genome provides insights into morphological evolution and visceral regeneration.</title>
        <authorList>
            <person name="Zhang X."/>
            <person name="Sun L."/>
            <person name="Yuan J."/>
            <person name="Sun Y."/>
            <person name="Gao Y."/>
            <person name="Zhang L."/>
            <person name="Li S."/>
            <person name="Dai H."/>
            <person name="Hamel J.F."/>
            <person name="Liu C."/>
            <person name="Yu Y."/>
            <person name="Liu S."/>
            <person name="Lin W."/>
            <person name="Guo K."/>
            <person name="Jin S."/>
            <person name="Xu P."/>
            <person name="Storey K.B."/>
            <person name="Huan P."/>
            <person name="Zhang T."/>
            <person name="Zhou Y."/>
            <person name="Zhang J."/>
            <person name="Lin C."/>
            <person name="Li X."/>
            <person name="Xing L."/>
            <person name="Huo D."/>
            <person name="Sun M."/>
            <person name="Wang L."/>
            <person name="Mercier A."/>
            <person name="Li F."/>
            <person name="Yang H."/>
            <person name="Xiang J."/>
        </authorList>
    </citation>
    <scope>NUCLEOTIDE SEQUENCE [LARGE SCALE GENOMIC DNA]</scope>
    <source>
        <strain evidence="2">Shaxun</strain>
        <tissue evidence="2">Muscle</tissue>
    </source>
</reference>
<feature type="region of interest" description="Disordered" evidence="1">
    <location>
        <begin position="133"/>
        <end position="181"/>
    </location>
</feature>
<organism evidence="2 3">
    <name type="scientific">Stichopus japonicus</name>
    <name type="common">Sea cucumber</name>
    <dbReference type="NCBI Taxonomy" id="307972"/>
    <lineage>
        <taxon>Eukaryota</taxon>
        <taxon>Metazoa</taxon>
        <taxon>Echinodermata</taxon>
        <taxon>Eleutherozoa</taxon>
        <taxon>Echinozoa</taxon>
        <taxon>Holothuroidea</taxon>
        <taxon>Aspidochirotacea</taxon>
        <taxon>Aspidochirotida</taxon>
        <taxon>Stichopodidae</taxon>
        <taxon>Apostichopus</taxon>
    </lineage>
</organism>
<accession>A0A2G8LK50</accession>
<dbReference type="EMBL" id="MRZV01000053">
    <property type="protein sequence ID" value="PIK60592.1"/>
    <property type="molecule type" value="Genomic_DNA"/>
</dbReference>
<name>A0A2G8LK50_STIJA</name>
<keyword evidence="3" id="KW-1185">Reference proteome</keyword>
<evidence type="ECO:0000313" key="3">
    <source>
        <dbReference type="Proteomes" id="UP000230750"/>
    </source>
</evidence>
<protein>
    <submittedName>
        <fullName evidence="2">Uncharacterized protein</fullName>
    </submittedName>
</protein>
<proteinExistence type="predicted"/>
<sequence>MRRSGQCNLCIDEKLCILLSKNPHLLNKRSEFISKCRHNRLKPMNRARRCADITNIYIPKCRFSRNDNAARQGVCDSAEKSSGGDDRRVSVCKDVTRNNRNRKTKKSKEIDVDQYKDELLETYFQYYSNLWSTSQREDEESGGSADDSGEDSSLGSDFPTMRDVKQKHRNFNKAVKRELNE</sequence>
<evidence type="ECO:0000256" key="1">
    <source>
        <dbReference type="SAM" id="MobiDB-lite"/>
    </source>
</evidence>
<gene>
    <name evidence="2" type="ORF">BSL78_02528</name>
</gene>
<comment type="caution">
    <text evidence="2">The sequence shown here is derived from an EMBL/GenBank/DDBJ whole genome shotgun (WGS) entry which is preliminary data.</text>
</comment>
<evidence type="ECO:0000313" key="2">
    <source>
        <dbReference type="EMBL" id="PIK60592.1"/>
    </source>
</evidence>
<dbReference type="AlphaFoldDB" id="A0A2G8LK50"/>
<feature type="compositionally biased region" description="Low complexity" evidence="1">
    <location>
        <begin position="142"/>
        <end position="157"/>
    </location>
</feature>